<dbReference type="InterPro" id="IPR023210">
    <property type="entry name" value="NADP_OxRdtase_dom"/>
</dbReference>
<comment type="caution">
    <text evidence="5">The sequence shown here is derived from an EMBL/GenBank/DDBJ whole genome shotgun (WGS) entry which is preliminary data.</text>
</comment>
<keyword evidence="6" id="KW-1185">Reference proteome</keyword>
<dbReference type="RefSeq" id="WP_155475193.1">
    <property type="nucleotide sequence ID" value="NZ_WNKU01000002.1"/>
</dbReference>
<dbReference type="PANTHER" id="PTHR43312:SF1">
    <property type="entry name" value="NADP-DEPENDENT OXIDOREDUCTASE DOMAIN-CONTAINING PROTEIN"/>
    <property type="match status" value="1"/>
</dbReference>
<keyword evidence="3" id="KW-0411">Iron-sulfur</keyword>
<dbReference type="InterPro" id="IPR036812">
    <property type="entry name" value="NAD(P)_OxRdtase_dom_sf"/>
</dbReference>
<keyword evidence="2" id="KW-0408">Iron</keyword>
<dbReference type="PANTHER" id="PTHR43312">
    <property type="entry name" value="D-THREO-ALDOSE 1-DEHYDROGENASE"/>
    <property type="match status" value="1"/>
</dbReference>
<dbReference type="GO" id="GO:0046872">
    <property type="term" value="F:metal ion binding"/>
    <property type="evidence" value="ECO:0007669"/>
    <property type="project" value="UniProtKB-KW"/>
</dbReference>
<evidence type="ECO:0000259" key="4">
    <source>
        <dbReference type="PROSITE" id="PS51379"/>
    </source>
</evidence>
<dbReference type="GO" id="GO:0051536">
    <property type="term" value="F:iron-sulfur cluster binding"/>
    <property type="evidence" value="ECO:0007669"/>
    <property type="project" value="UniProtKB-KW"/>
</dbReference>
<sequence>MITRKLGRLGWPVSFIGFGGIAVQRLTEEEAAVVVRAALDSGVNFIDSARGYTDSEVKIGKGLKGFPRDKVYLASKTMDRTAVGFLADIAKSRSNFGVETIDLYQLHNVKDEQSLAQVLGPGGAMEGAEEAIKRGWIRSVGITGHVTAILEKAIATGRFSTCQFPFNALETRVLDRLLPACVEQDLGIIVMKPLAGGAFGPERAEKALRFFLEYPVSVVIPGMDSLAQVEENCRVGREERLLTAAEKEELQTSLQELGEQFCRRCEYCMPCPSKINIPLAFLLDGYWSRYNLQGWAVERYMAMPVRADACIECGVCESRCPYDLPIREMLKEAHVHMEDPGLLQDK</sequence>
<evidence type="ECO:0000256" key="1">
    <source>
        <dbReference type="ARBA" id="ARBA00022723"/>
    </source>
</evidence>
<name>A0A6I3SGY9_HELMO</name>
<gene>
    <name evidence="5" type="ORF">GJ688_03845</name>
</gene>
<dbReference type="AlphaFoldDB" id="A0A6I3SGY9"/>
<dbReference type="SUPFAM" id="SSF46548">
    <property type="entry name" value="alpha-helical ferredoxin"/>
    <property type="match status" value="1"/>
</dbReference>
<dbReference type="Pfam" id="PF00248">
    <property type="entry name" value="Aldo_ket_red"/>
    <property type="match status" value="1"/>
</dbReference>
<protein>
    <submittedName>
        <fullName evidence="5">Aldo/keto reductase</fullName>
    </submittedName>
</protein>
<dbReference type="Gene3D" id="3.20.20.100">
    <property type="entry name" value="NADP-dependent oxidoreductase domain"/>
    <property type="match status" value="1"/>
</dbReference>
<evidence type="ECO:0000313" key="6">
    <source>
        <dbReference type="Proteomes" id="UP000430670"/>
    </source>
</evidence>
<dbReference type="EMBL" id="WNKU01000002">
    <property type="protein sequence ID" value="MTV48114.1"/>
    <property type="molecule type" value="Genomic_DNA"/>
</dbReference>
<evidence type="ECO:0000256" key="3">
    <source>
        <dbReference type="ARBA" id="ARBA00023014"/>
    </source>
</evidence>
<organism evidence="5 6">
    <name type="scientific">Heliobacterium mobile</name>
    <name type="common">Heliobacillus mobilis</name>
    <dbReference type="NCBI Taxonomy" id="28064"/>
    <lineage>
        <taxon>Bacteria</taxon>
        <taxon>Bacillati</taxon>
        <taxon>Bacillota</taxon>
        <taxon>Clostridia</taxon>
        <taxon>Eubacteriales</taxon>
        <taxon>Heliobacteriaceae</taxon>
        <taxon>Heliobacterium</taxon>
    </lineage>
</organism>
<dbReference type="SUPFAM" id="SSF51430">
    <property type="entry name" value="NAD(P)-linked oxidoreductase"/>
    <property type="match status" value="1"/>
</dbReference>
<evidence type="ECO:0000256" key="2">
    <source>
        <dbReference type="ARBA" id="ARBA00023004"/>
    </source>
</evidence>
<dbReference type="PROSITE" id="PS00198">
    <property type="entry name" value="4FE4S_FER_1"/>
    <property type="match status" value="1"/>
</dbReference>
<dbReference type="OrthoDB" id="9773828at2"/>
<dbReference type="InterPro" id="IPR017896">
    <property type="entry name" value="4Fe4S_Fe-S-bd"/>
</dbReference>
<dbReference type="Pfam" id="PF13534">
    <property type="entry name" value="Fer4_17"/>
    <property type="match status" value="1"/>
</dbReference>
<dbReference type="Proteomes" id="UP000430670">
    <property type="component" value="Unassembled WGS sequence"/>
</dbReference>
<reference evidence="5 6" key="1">
    <citation type="submission" date="2019-11" db="EMBL/GenBank/DDBJ databases">
        <title>Whole-genome sequence of a the green, strictly anaerobic photosynthetic bacterium Heliobacillus mobilis DSM 6151.</title>
        <authorList>
            <person name="Kyndt J.A."/>
            <person name="Meyer T.E."/>
        </authorList>
    </citation>
    <scope>NUCLEOTIDE SEQUENCE [LARGE SCALE GENOMIC DNA]</scope>
    <source>
        <strain evidence="5 6">DSM 6151</strain>
    </source>
</reference>
<dbReference type="InterPro" id="IPR053135">
    <property type="entry name" value="AKR2_Oxidoreductase"/>
</dbReference>
<feature type="domain" description="4Fe-4S ferredoxin-type" evidence="4">
    <location>
        <begin position="301"/>
        <end position="332"/>
    </location>
</feature>
<evidence type="ECO:0000313" key="5">
    <source>
        <dbReference type="EMBL" id="MTV48114.1"/>
    </source>
</evidence>
<dbReference type="InterPro" id="IPR017900">
    <property type="entry name" value="4Fe4S_Fe_S_CS"/>
</dbReference>
<dbReference type="PROSITE" id="PS51379">
    <property type="entry name" value="4FE4S_FER_2"/>
    <property type="match status" value="1"/>
</dbReference>
<dbReference type="CDD" id="cd19100">
    <property type="entry name" value="AKR_unchar"/>
    <property type="match status" value="1"/>
</dbReference>
<keyword evidence="1" id="KW-0479">Metal-binding</keyword>
<proteinExistence type="predicted"/>
<accession>A0A6I3SGY9</accession>